<comment type="caution">
    <text evidence="1">The sequence shown here is derived from an EMBL/GenBank/DDBJ whole genome shotgun (WGS) entry which is preliminary data.</text>
</comment>
<sequence>MKHRFVLLKTSVIEVECPCTNCEGLKKIEVKKGTILTITPDRKFVDSLGWYVLIDFDDKFQVYINIHDFEKYYFENIFCSFIDLDLKLNYLEYKLDVSLDEKNEEAFHILSNELSDLNKLREKIIRNMNIYNEV</sequence>
<reference evidence="2" key="1">
    <citation type="journal article" date="2019" name="Int. J. Syst. Evol. Microbiol.">
        <title>The Global Catalogue of Microorganisms (GCM) 10K type strain sequencing project: providing services to taxonomists for standard genome sequencing and annotation.</title>
        <authorList>
            <consortium name="The Broad Institute Genomics Platform"/>
            <consortium name="The Broad Institute Genome Sequencing Center for Infectious Disease"/>
            <person name="Wu L."/>
            <person name="Ma J."/>
        </authorList>
    </citation>
    <scope>NUCLEOTIDE SEQUENCE [LARGE SCALE GENOMIC DNA]</scope>
    <source>
        <strain evidence="2">CCUG 15531</strain>
    </source>
</reference>
<name>A0ABW4MKD5_9BACI</name>
<dbReference type="RefSeq" id="WP_388036690.1">
    <property type="nucleotide sequence ID" value="NZ_JBHUEK010000010.1"/>
</dbReference>
<organism evidence="1 2">
    <name type="scientific">Fredinandcohnia salidurans</name>
    <dbReference type="NCBI Taxonomy" id="2595041"/>
    <lineage>
        <taxon>Bacteria</taxon>
        <taxon>Bacillati</taxon>
        <taxon>Bacillota</taxon>
        <taxon>Bacilli</taxon>
        <taxon>Bacillales</taxon>
        <taxon>Bacillaceae</taxon>
        <taxon>Fredinandcohnia</taxon>
    </lineage>
</organism>
<keyword evidence="2" id="KW-1185">Reference proteome</keyword>
<gene>
    <name evidence="1" type="ORF">ACFSFW_07385</name>
</gene>
<protein>
    <recommendedName>
        <fullName evidence="3">IDEAL domain-containing protein</fullName>
    </recommendedName>
</protein>
<evidence type="ECO:0008006" key="3">
    <source>
        <dbReference type="Google" id="ProtNLM"/>
    </source>
</evidence>
<dbReference type="EMBL" id="JBHUEK010000010">
    <property type="protein sequence ID" value="MFD1778487.1"/>
    <property type="molecule type" value="Genomic_DNA"/>
</dbReference>
<evidence type="ECO:0000313" key="2">
    <source>
        <dbReference type="Proteomes" id="UP001597227"/>
    </source>
</evidence>
<proteinExistence type="predicted"/>
<dbReference type="Proteomes" id="UP001597227">
    <property type="component" value="Unassembled WGS sequence"/>
</dbReference>
<accession>A0ABW4MKD5</accession>
<evidence type="ECO:0000313" key="1">
    <source>
        <dbReference type="EMBL" id="MFD1778487.1"/>
    </source>
</evidence>